<sequence length="28" mass="3172">VRVVQASRPQPLAPPPRPVHIDDRQREG</sequence>
<organism evidence="2 3">
    <name type="scientific">Adineta steineri</name>
    <dbReference type="NCBI Taxonomy" id="433720"/>
    <lineage>
        <taxon>Eukaryota</taxon>
        <taxon>Metazoa</taxon>
        <taxon>Spiralia</taxon>
        <taxon>Gnathifera</taxon>
        <taxon>Rotifera</taxon>
        <taxon>Eurotatoria</taxon>
        <taxon>Bdelloidea</taxon>
        <taxon>Adinetida</taxon>
        <taxon>Adinetidae</taxon>
        <taxon>Adineta</taxon>
    </lineage>
</organism>
<feature type="non-terminal residue" evidence="2">
    <location>
        <position position="28"/>
    </location>
</feature>
<comment type="caution">
    <text evidence="2">The sequence shown here is derived from an EMBL/GenBank/DDBJ whole genome shotgun (WGS) entry which is preliminary data.</text>
</comment>
<evidence type="ECO:0000256" key="1">
    <source>
        <dbReference type="SAM" id="MobiDB-lite"/>
    </source>
</evidence>
<evidence type="ECO:0000313" key="2">
    <source>
        <dbReference type="EMBL" id="CAF4392190.1"/>
    </source>
</evidence>
<feature type="compositionally biased region" description="Low complexity" evidence="1">
    <location>
        <begin position="1"/>
        <end position="10"/>
    </location>
</feature>
<reference evidence="2" key="1">
    <citation type="submission" date="2021-02" db="EMBL/GenBank/DDBJ databases">
        <authorList>
            <person name="Nowell W R."/>
        </authorList>
    </citation>
    <scope>NUCLEOTIDE SEQUENCE</scope>
</reference>
<feature type="compositionally biased region" description="Basic and acidic residues" evidence="1">
    <location>
        <begin position="19"/>
        <end position="28"/>
    </location>
</feature>
<feature type="region of interest" description="Disordered" evidence="1">
    <location>
        <begin position="1"/>
        <end position="28"/>
    </location>
</feature>
<name>A0A820NIN6_9BILA</name>
<accession>A0A820NIN6</accession>
<evidence type="ECO:0000313" key="3">
    <source>
        <dbReference type="Proteomes" id="UP000663881"/>
    </source>
</evidence>
<dbReference type="AlphaFoldDB" id="A0A820NIN6"/>
<proteinExistence type="predicted"/>
<protein>
    <submittedName>
        <fullName evidence="2">Uncharacterized protein</fullName>
    </submittedName>
</protein>
<gene>
    <name evidence="2" type="ORF">OKA104_LOCUS50937</name>
</gene>
<dbReference type="Proteomes" id="UP000663881">
    <property type="component" value="Unassembled WGS sequence"/>
</dbReference>
<feature type="non-terminal residue" evidence="2">
    <location>
        <position position="1"/>
    </location>
</feature>
<dbReference type="EMBL" id="CAJOAY010026637">
    <property type="protein sequence ID" value="CAF4392190.1"/>
    <property type="molecule type" value="Genomic_DNA"/>
</dbReference>